<keyword evidence="4" id="KW-1185">Reference proteome</keyword>
<evidence type="ECO:0000256" key="2">
    <source>
        <dbReference type="SAM" id="SignalP"/>
    </source>
</evidence>
<proteinExistence type="predicted"/>
<organism evidence="3 4">
    <name type="scientific">Nocardioides cavernaquae</name>
    <dbReference type="NCBI Taxonomy" id="2321396"/>
    <lineage>
        <taxon>Bacteria</taxon>
        <taxon>Bacillati</taxon>
        <taxon>Actinomycetota</taxon>
        <taxon>Actinomycetes</taxon>
        <taxon>Propionibacteriales</taxon>
        <taxon>Nocardioidaceae</taxon>
        <taxon>Nocardioides</taxon>
    </lineage>
</organism>
<name>A0A3A5H597_9ACTN</name>
<evidence type="ECO:0008006" key="5">
    <source>
        <dbReference type="Google" id="ProtNLM"/>
    </source>
</evidence>
<feature type="signal peptide" evidence="2">
    <location>
        <begin position="1"/>
        <end position="26"/>
    </location>
</feature>
<evidence type="ECO:0000256" key="1">
    <source>
        <dbReference type="SAM" id="MobiDB-lite"/>
    </source>
</evidence>
<reference evidence="4" key="1">
    <citation type="submission" date="2018-09" db="EMBL/GenBank/DDBJ databases">
        <authorList>
            <person name="Zhu H."/>
        </authorList>
    </citation>
    <scope>NUCLEOTIDE SEQUENCE [LARGE SCALE GENOMIC DNA]</scope>
    <source>
        <strain evidence="4">K1W22B-1</strain>
    </source>
</reference>
<evidence type="ECO:0000313" key="3">
    <source>
        <dbReference type="EMBL" id="RJS45863.1"/>
    </source>
</evidence>
<gene>
    <name evidence="3" type="ORF">D4739_06230</name>
</gene>
<comment type="caution">
    <text evidence="3">The sequence shown here is derived from an EMBL/GenBank/DDBJ whole genome shotgun (WGS) entry which is preliminary data.</text>
</comment>
<feature type="region of interest" description="Disordered" evidence="1">
    <location>
        <begin position="27"/>
        <end position="56"/>
    </location>
</feature>
<dbReference type="OrthoDB" id="3748691at2"/>
<dbReference type="InterPro" id="IPR008972">
    <property type="entry name" value="Cupredoxin"/>
</dbReference>
<feature type="chain" id="PRO_5017424430" description="EfeO-type cupredoxin-like domain-containing protein" evidence="2">
    <location>
        <begin position="27"/>
        <end position="141"/>
    </location>
</feature>
<accession>A0A3A5H597</accession>
<evidence type="ECO:0000313" key="4">
    <source>
        <dbReference type="Proteomes" id="UP000276542"/>
    </source>
</evidence>
<sequence>MRMTLPAALFAAPVAAVLALTGCATSTETAPEPTESMASAPTTSGSPTSSAPAVSSQVIEVTVKDGKVSPSGTTERVEVGRTITLRVTADSSGELHVHSDPEHSLDYKAGVTTLDFTINRPGVVEVEDHHTDALVVNLEAR</sequence>
<dbReference type="PROSITE" id="PS51257">
    <property type="entry name" value="PROKAR_LIPOPROTEIN"/>
    <property type="match status" value="1"/>
</dbReference>
<dbReference type="EMBL" id="QYRP01000002">
    <property type="protein sequence ID" value="RJS45863.1"/>
    <property type="molecule type" value="Genomic_DNA"/>
</dbReference>
<dbReference type="SUPFAM" id="SSF49503">
    <property type="entry name" value="Cupredoxins"/>
    <property type="match status" value="1"/>
</dbReference>
<protein>
    <recommendedName>
        <fullName evidence="5">EfeO-type cupredoxin-like domain-containing protein</fullName>
    </recommendedName>
</protein>
<dbReference type="AlphaFoldDB" id="A0A3A5H597"/>
<keyword evidence="2" id="KW-0732">Signal</keyword>
<dbReference type="RefSeq" id="WP_120059762.1">
    <property type="nucleotide sequence ID" value="NZ_QYRP01000002.1"/>
</dbReference>
<dbReference type="Proteomes" id="UP000276542">
    <property type="component" value="Unassembled WGS sequence"/>
</dbReference>